<feature type="region of interest" description="Disordered" evidence="1">
    <location>
        <begin position="196"/>
        <end position="244"/>
    </location>
</feature>
<dbReference type="EMBL" id="CP031310">
    <property type="protein sequence ID" value="QCC51915.1"/>
    <property type="molecule type" value="Genomic_DNA"/>
</dbReference>
<dbReference type="Pfam" id="PF23933">
    <property type="entry name" value="DUF7269"/>
    <property type="match status" value="1"/>
</dbReference>
<dbReference type="Pfam" id="PF01882">
    <property type="entry name" value="DUF58"/>
    <property type="match status" value="1"/>
</dbReference>
<dbReference type="PANTHER" id="PTHR33608:SF6">
    <property type="entry name" value="BLL2464 PROTEIN"/>
    <property type="match status" value="1"/>
</dbReference>
<organism evidence="4 5">
    <name type="scientific">Halapricum salinum</name>
    <dbReference type="NCBI Taxonomy" id="1457250"/>
    <lineage>
        <taxon>Archaea</taxon>
        <taxon>Methanobacteriati</taxon>
        <taxon>Methanobacteriota</taxon>
        <taxon>Stenosarchaea group</taxon>
        <taxon>Halobacteria</taxon>
        <taxon>Halobacteriales</taxon>
        <taxon>Haloarculaceae</taxon>
        <taxon>Halapricum</taxon>
    </lineage>
</organism>
<evidence type="ECO:0000313" key="4">
    <source>
        <dbReference type="EMBL" id="QCC51915.1"/>
    </source>
</evidence>
<dbReference type="PANTHER" id="PTHR33608">
    <property type="entry name" value="BLL2464 PROTEIN"/>
    <property type="match status" value="1"/>
</dbReference>
<keyword evidence="5" id="KW-1185">Reference proteome</keyword>
<dbReference type="GeneID" id="39848606"/>
<protein>
    <submittedName>
        <fullName evidence="4">DUF58 domain-containing protein</fullName>
    </submittedName>
</protein>
<evidence type="ECO:0000313" key="5">
    <source>
        <dbReference type="Proteomes" id="UP000296706"/>
    </source>
</evidence>
<feature type="transmembrane region" description="Helical" evidence="2">
    <location>
        <begin position="40"/>
        <end position="59"/>
    </location>
</feature>
<feature type="compositionally biased region" description="Polar residues" evidence="1">
    <location>
        <begin position="233"/>
        <end position="244"/>
    </location>
</feature>
<keyword evidence="2" id="KW-1133">Transmembrane helix</keyword>
<feature type="transmembrane region" description="Helical" evidence="2">
    <location>
        <begin position="253"/>
        <end position="283"/>
    </location>
</feature>
<dbReference type="Proteomes" id="UP000296706">
    <property type="component" value="Chromosome"/>
</dbReference>
<reference evidence="4 5" key="1">
    <citation type="journal article" date="2019" name="Nat. Commun.">
        <title>A new type of DNA phosphorothioation-based antiviral system in archaea.</title>
        <authorList>
            <person name="Xiong L."/>
            <person name="Liu S."/>
            <person name="Chen S."/>
            <person name="Xiao Y."/>
            <person name="Zhu B."/>
            <person name="Gao Y."/>
            <person name="Zhang Y."/>
            <person name="Chen B."/>
            <person name="Luo J."/>
            <person name="Deng Z."/>
            <person name="Chen X."/>
            <person name="Wang L."/>
            <person name="Chen S."/>
        </authorList>
    </citation>
    <scope>NUCLEOTIDE SEQUENCE [LARGE SCALE GENOMIC DNA]</scope>
    <source>
        <strain evidence="4 5">CBA1105</strain>
    </source>
</reference>
<dbReference type="STRING" id="1457250.GCA_000755225_00474"/>
<proteinExistence type="predicted"/>
<dbReference type="AlphaFoldDB" id="A0A4D6HEA5"/>
<dbReference type="InterPro" id="IPR013783">
    <property type="entry name" value="Ig-like_fold"/>
</dbReference>
<evidence type="ECO:0000259" key="3">
    <source>
        <dbReference type="Pfam" id="PF01882"/>
    </source>
</evidence>
<accession>A0A4D6HEA5</accession>
<gene>
    <name evidence="4" type="ORF">DV733_12055</name>
</gene>
<name>A0A4D6HEA5_9EURY</name>
<dbReference type="InterPro" id="IPR002881">
    <property type="entry name" value="DUF58"/>
</dbReference>
<dbReference type="InterPro" id="IPR055693">
    <property type="entry name" value="DUF7269"/>
</dbReference>
<evidence type="ECO:0000256" key="2">
    <source>
        <dbReference type="SAM" id="Phobius"/>
    </source>
</evidence>
<keyword evidence="2" id="KW-0812">Transmembrane</keyword>
<keyword evidence="2" id="KW-0472">Membrane</keyword>
<feature type="domain" description="DUF58" evidence="3">
    <location>
        <begin position="434"/>
        <end position="550"/>
    </location>
</feature>
<feature type="compositionally biased region" description="Low complexity" evidence="1">
    <location>
        <begin position="578"/>
        <end position="591"/>
    </location>
</feature>
<feature type="region of interest" description="Disordered" evidence="1">
    <location>
        <begin position="575"/>
        <end position="594"/>
    </location>
</feature>
<dbReference type="RefSeq" id="WP_049994476.1">
    <property type="nucleotide sequence ID" value="NZ_CP031310.1"/>
</dbReference>
<dbReference type="Gene3D" id="2.60.40.10">
    <property type="entry name" value="Immunoglobulins"/>
    <property type="match status" value="1"/>
</dbReference>
<dbReference type="OrthoDB" id="31512at2157"/>
<sequence length="699" mass="76674">MRRRLLGGAAVATFAAAVAVVVVPSPPGFVEHYGDVLSESVLLGMLAVVLSVVGLRYGLRTVVRHADEPPFDQPPEEASAHEGRLAGGNIDDRYERLIDREIDSPPVYEYAFDQLQSDLQAAAIEAVADAEDISRTAARVQVVEGTWSDNVRARSYLGTHERPLSMRVRDWASGRGLQRQVEATIDEIERIAAIPQAHPPRAEDAAALEEESVRGGVEGGQPPLTDQSRHVETTVTTGDAETSADSHWEAGAVVAMLLAGLGFVLTNVTLVLAAIVPAALAVYGSLTRPPDLAVDVERTVADESPVPGEPVRVSLTVTNVGERPIAELRAIDGVPDSLRVVAGSPRLCVSLKPGESASATYTFEALRGEHTFESVSLWARNVSGEVERSVETDLETTVRCRDTVETMPTTAQTTPFQGRIETDASGAGLEFYATREYQSNDPLNRIDWNYWAQTGDPRTVEFRETRAGTVVVVLDDRRVSRQARDEFTPDAVTLGRHAAVRIANALLDETNTVGGALLNRRRYERPGRGRDQRRRLREFFYQSPQSAESDSGSSSSLEDVEKTFFSTKRFGWARSEEQSQSQSATVHRGSGIPMGDGSGGIPIDWLRDRLPGRAQVVFVSPLLDDAPRQFLRRLQADGVDVTVLSPNVTTKESPGGTATRIERHEQIRELRRRQCRVIDWEIDTPLSVALERAEHRWSR</sequence>
<dbReference type="KEGG" id="hsn:DV733_12055"/>
<evidence type="ECO:0000256" key="1">
    <source>
        <dbReference type="SAM" id="MobiDB-lite"/>
    </source>
</evidence>